<evidence type="ECO:0000256" key="3">
    <source>
        <dbReference type="ARBA" id="ARBA00022989"/>
    </source>
</evidence>
<sequence length="189" mass="21867">MAFLIFIGFIIVQRLSELAVARRNEQWMKAKGAIEFGSGHYPFIVFVHTAFILSTIFEVYYYNRGLSTFWPVLLAVFLLTQGIRVWAISSLGPYWNTKIIVLPNADIVKKGPYRFIKHPNYLVVAVEIITIPLLFNAYFTAFIFTGLNLLILGIRIPAEEQALNELTYYEAQFEDNSRFIPKLLKKYDK</sequence>
<dbReference type="Gene3D" id="1.20.120.1630">
    <property type="match status" value="1"/>
</dbReference>
<dbReference type="PANTHER" id="PTHR43847">
    <property type="entry name" value="BLL3993 PROTEIN"/>
    <property type="match status" value="1"/>
</dbReference>
<gene>
    <name evidence="6" type="ORF">EV146_109268</name>
</gene>
<dbReference type="GO" id="GO:0032259">
    <property type="term" value="P:methylation"/>
    <property type="evidence" value="ECO:0007669"/>
    <property type="project" value="UniProtKB-KW"/>
</dbReference>
<dbReference type="InterPro" id="IPR007269">
    <property type="entry name" value="ICMT_MeTrfase"/>
</dbReference>
<keyword evidence="7" id="KW-1185">Reference proteome</keyword>
<proteinExistence type="predicted"/>
<dbReference type="AlphaFoldDB" id="A0A4R2B8S2"/>
<reference evidence="6 7" key="1">
    <citation type="journal article" date="2015" name="Stand. Genomic Sci.">
        <title>Genomic Encyclopedia of Bacterial and Archaeal Type Strains, Phase III: the genomes of soil and plant-associated and newly described type strains.</title>
        <authorList>
            <person name="Whitman W.B."/>
            <person name="Woyke T."/>
            <person name="Klenk H.P."/>
            <person name="Zhou Y."/>
            <person name="Lilburn T.G."/>
            <person name="Beck B.J."/>
            <person name="De Vos P."/>
            <person name="Vandamme P."/>
            <person name="Eisen J.A."/>
            <person name="Garrity G."/>
            <person name="Hugenholtz P."/>
            <person name="Kyrpides N.C."/>
        </authorList>
    </citation>
    <scope>NUCLEOTIDE SEQUENCE [LARGE SCALE GENOMIC DNA]</scope>
    <source>
        <strain evidence="6 7">CV53</strain>
    </source>
</reference>
<keyword evidence="6" id="KW-0489">Methyltransferase</keyword>
<dbReference type="Proteomes" id="UP000295689">
    <property type="component" value="Unassembled WGS sequence"/>
</dbReference>
<feature type="transmembrane region" description="Helical" evidence="5">
    <location>
        <begin position="121"/>
        <end position="151"/>
    </location>
</feature>
<keyword evidence="3 5" id="KW-1133">Transmembrane helix</keyword>
<feature type="transmembrane region" description="Helical" evidence="5">
    <location>
        <begin position="69"/>
        <end position="88"/>
    </location>
</feature>
<evidence type="ECO:0000256" key="1">
    <source>
        <dbReference type="ARBA" id="ARBA00004141"/>
    </source>
</evidence>
<keyword evidence="2 5" id="KW-0812">Transmembrane</keyword>
<keyword evidence="6" id="KW-0808">Transferase</keyword>
<dbReference type="Pfam" id="PF04140">
    <property type="entry name" value="ICMT"/>
    <property type="match status" value="1"/>
</dbReference>
<comment type="caution">
    <text evidence="6">The sequence shown here is derived from an EMBL/GenBank/DDBJ whole genome shotgun (WGS) entry which is preliminary data.</text>
</comment>
<evidence type="ECO:0000256" key="4">
    <source>
        <dbReference type="ARBA" id="ARBA00023136"/>
    </source>
</evidence>
<evidence type="ECO:0000313" key="7">
    <source>
        <dbReference type="Proteomes" id="UP000295689"/>
    </source>
</evidence>
<dbReference type="EMBL" id="SLVV01000009">
    <property type="protein sequence ID" value="TCN23108.1"/>
    <property type="molecule type" value="Genomic_DNA"/>
</dbReference>
<accession>A0A4R2B8S2</accession>
<evidence type="ECO:0000313" key="6">
    <source>
        <dbReference type="EMBL" id="TCN23108.1"/>
    </source>
</evidence>
<dbReference type="RefSeq" id="WP_132009064.1">
    <property type="nucleotide sequence ID" value="NZ_JABUHM010000008.1"/>
</dbReference>
<name>A0A4R2B8S2_9BACI</name>
<feature type="transmembrane region" description="Helical" evidence="5">
    <location>
        <begin position="40"/>
        <end position="62"/>
    </location>
</feature>
<evidence type="ECO:0000256" key="5">
    <source>
        <dbReference type="SAM" id="Phobius"/>
    </source>
</evidence>
<dbReference type="InterPro" id="IPR052527">
    <property type="entry name" value="Metal_cation-efflux_comp"/>
</dbReference>
<dbReference type="GO" id="GO:0004671">
    <property type="term" value="F:protein C-terminal S-isoprenylcysteine carboxyl O-methyltransferase activity"/>
    <property type="evidence" value="ECO:0007669"/>
    <property type="project" value="InterPro"/>
</dbReference>
<dbReference type="GO" id="GO:0016020">
    <property type="term" value="C:membrane"/>
    <property type="evidence" value="ECO:0007669"/>
    <property type="project" value="UniProtKB-SubCell"/>
</dbReference>
<protein>
    <submittedName>
        <fullName evidence="6">Methyltransferase</fullName>
    </submittedName>
</protein>
<dbReference type="PANTHER" id="PTHR43847:SF1">
    <property type="entry name" value="BLL3993 PROTEIN"/>
    <property type="match status" value="1"/>
</dbReference>
<organism evidence="6 7">
    <name type="scientific">Mesobacillus foraminis</name>
    <dbReference type="NCBI Taxonomy" id="279826"/>
    <lineage>
        <taxon>Bacteria</taxon>
        <taxon>Bacillati</taxon>
        <taxon>Bacillota</taxon>
        <taxon>Bacilli</taxon>
        <taxon>Bacillales</taxon>
        <taxon>Bacillaceae</taxon>
        <taxon>Mesobacillus</taxon>
    </lineage>
</organism>
<evidence type="ECO:0000256" key="2">
    <source>
        <dbReference type="ARBA" id="ARBA00022692"/>
    </source>
</evidence>
<keyword evidence="4 5" id="KW-0472">Membrane</keyword>
<comment type="subcellular location">
    <subcellularLocation>
        <location evidence="1">Membrane</location>
        <topology evidence="1">Multi-pass membrane protein</topology>
    </subcellularLocation>
</comment>